<dbReference type="PANTHER" id="PTHR45745">
    <property type="entry name" value="PHOSPHOMANNOMUTASE 45A"/>
    <property type="match status" value="1"/>
</dbReference>
<evidence type="ECO:0000259" key="9">
    <source>
        <dbReference type="Pfam" id="PF02879"/>
    </source>
</evidence>
<name>G8QXR7_SPHPG</name>
<keyword evidence="3" id="KW-0597">Phosphoprotein</keyword>
<protein>
    <submittedName>
        <fullName evidence="11">Phosphomannomutase</fullName>
    </submittedName>
</protein>
<dbReference type="InterPro" id="IPR016055">
    <property type="entry name" value="A-D-PHexomutase_a/b/a-I/II/III"/>
</dbReference>
<dbReference type="AlphaFoldDB" id="G8QXR7"/>
<dbReference type="InterPro" id="IPR005841">
    <property type="entry name" value="Alpha-D-phosphohexomutase_SF"/>
</dbReference>
<dbReference type="RefSeq" id="WP_014271550.1">
    <property type="nucleotide sequence ID" value="NC_016633.1"/>
</dbReference>
<dbReference type="InterPro" id="IPR005845">
    <property type="entry name" value="A-D-PHexomutase_a/b/a-II"/>
</dbReference>
<dbReference type="InterPro" id="IPR005844">
    <property type="entry name" value="A-D-PHexomutase_a/b/a-I"/>
</dbReference>
<keyword evidence="6" id="KW-0413">Isomerase</keyword>
<evidence type="ECO:0000313" key="12">
    <source>
        <dbReference type="Proteomes" id="UP000005632"/>
    </source>
</evidence>
<dbReference type="PRINTS" id="PR00509">
    <property type="entry name" value="PGMPMM"/>
</dbReference>
<keyword evidence="5 7" id="KW-0460">Magnesium</keyword>
<dbReference type="Proteomes" id="UP000005632">
    <property type="component" value="Chromosome"/>
</dbReference>
<dbReference type="EMBL" id="CP003155">
    <property type="protein sequence ID" value="AEV30711.1"/>
    <property type="molecule type" value="Genomic_DNA"/>
</dbReference>
<evidence type="ECO:0000256" key="7">
    <source>
        <dbReference type="RuleBase" id="RU004326"/>
    </source>
</evidence>
<dbReference type="InterPro" id="IPR036900">
    <property type="entry name" value="A-D-PHexomutase_C_sf"/>
</dbReference>
<dbReference type="Pfam" id="PF02879">
    <property type="entry name" value="PGM_PMM_II"/>
    <property type="match status" value="1"/>
</dbReference>
<feature type="domain" description="Alpha-D-phosphohexomutase alpha/beta/alpha" evidence="8">
    <location>
        <begin position="49"/>
        <end position="183"/>
    </location>
</feature>
<keyword evidence="12" id="KW-1185">Reference proteome</keyword>
<proteinExistence type="inferred from homology"/>
<evidence type="ECO:0000256" key="4">
    <source>
        <dbReference type="ARBA" id="ARBA00022723"/>
    </source>
</evidence>
<evidence type="ECO:0000256" key="5">
    <source>
        <dbReference type="ARBA" id="ARBA00022842"/>
    </source>
</evidence>
<dbReference type="PROSITE" id="PS00710">
    <property type="entry name" value="PGM_PMM"/>
    <property type="match status" value="1"/>
</dbReference>
<accession>G8QXR7</accession>
<dbReference type="GO" id="GO:0006166">
    <property type="term" value="P:purine ribonucleoside salvage"/>
    <property type="evidence" value="ECO:0007669"/>
    <property type="project" value="TreeGrafter"/>
</dbReference>
<dbReference type="SUPFAM" id="SSF55957">
    <property type="entry name" value="Phosphoglucomutase, C-terminal domain"/>
    <property type="match status" value="1"/>
</dbReference>
<dbReference type="InterPro" id="IPR016066">
    <property type="entry name" value="A-D-PHexomutase_CS"/>
</dbReference>
<evidence type="ECO:0000259" key="10">
    <source>
        <dbReference type="Pfam" id="PF02880"/>
    </source>
</evidence>
<dbReference type="PANTHER" id="PTHR45745:SF1">
    <property type="entry name" value="PHOSPHOGLUCOMUTASE 2B-RELATED"/>
    <property type="match status" value="1"/>
</dbReference>
<organism evidence="11 12">
    <name type="scientific">Sphaerochaeta pleomorpha (strain ATCC BAA-1885 / DSM 22778 / Grapes)</name>
    <dbReference type="NCBI Taxonomy" id="158190"/>
    <lineage>
        <taxon>Bacteria</taxon>
        <taxon>Pseudomonadati</taxon>
        <taxon>Spirochaetota</taxon>
        <taxon>Spirochaetia</taxon>
        <taxon>Spirochaetales</taxon>
        <taxon>Sphaerochaetaceae</taxon>
        <taxon>Sphaerochaeta</taxon>
    </lineage>
</organism>
<feature type="domain" description="Alpha-D-phosphohexomutase alpha/beta/alpha" evidence="9">
    <location>
        <begin position="212"/>
        <end position="313"/>
    </location>
</feature>
<gene>
    <name evidence="11" type="ordered locus">SpiGrapes_2961</name>
</gene>
<dbReference type="STRING" id="158190.SpiGrapes_2961"/>
<comment type="cofactor">
    <cofactor evidence="1">
        <name>Mg(2+)</name>
        <dbReference type="ChEBI" id="CHEBI:18420"/>
    </cofactor>
</comment>
<dbReference type="Pfam" id="PF02880">
    <property type="entry name" value="PGM_PMM_III"/>
    <property type="match status" value="1"/>
</dbReference>
<dbReference type="Pfam" id="PF02878">
    <property type="entry name" value="PGM_PMM_I"/>
    <property type="match status" value="1"/>
</dbReference>
<dbReference type="Gene3D" id="3.40.120.10">
    <property type="entry name" value="Alpha-D-Glucose-1,6-Bisphosphate, subunit A, domain 3"/>
    <property type="match status" value="3"/>
</dbReference>
<dbReference type="OrthoDB" id="9806956at2"/>
<reference evidence="11 12" key="1">
    <citation type="submission" date="2011-11" db="EMBL/GenBank/DDBJ databases">
        <title>Complete sequence of Spirochaeta sp. grapes.</title>
        <authorList>
            <consortium name="US DOE Joint Genome Institute"/>
            <person name="Lucas S."/>
            <person name="Han J."/>
            <person name="Lapidus A."/>
            <person name="Cheng J.-F."/>
            <person name="Goodwin L."/>
            <person name="Pitluck S."/>
            <person name="Peters L."/>
            <person name="Ovchinnikova G."/>
            <person name="Munk A.C."/>
            <person name="Detter J.C."/>
            <person name="Han C."/>
            <person name="Tapia R."/>
            <person name="Land M."/>
            <person name="Hauser L."/>
            <person name="Kyrpides N."/>
            <person name="Ivanova N."/>
            <person name="Pagani I."/>
            <person name="Ritalahtilisa K."/>
            <person name="Loeffler F."/>
            <person name="Woyke T."/>
        </authorList>
    </citation>
    <scope>NUCLEOTIDE SEQUENCE [LARGE SCALE GENOMIC DNA]</scope>
    <source>
        <strain evidence="12">ATCC BAA-1885 / DSM 22778 / Grapes</strain>
    </source>
</reference>
<dbReference type="KEGG" id="sgp:SpiGrapes_2961"/>
<evidence type="ECO:0000256" key="2">
    <source>
        <dbReference type="ARBA" id="ARBA00010231"/>
    </source>
</evidence>
<dbReference type="HOGENOM" id="CLU_016950_0_0_12"/>
<dbReference type="InterPro" id="IPR005846">
    <property type="entry name" value="A-D-PHexomutase_a/b/a-III"/>
</dbReference>
<keyword evidence="4 7" id="KW-0479">Metal-binding</keyword>
<dbReference type="CDD" id="cd05799">
    <property type="entry name" value="PGM2"/>
    <property type="match status" value="1"/>
</dbReference>
<comment type="similarity">
    <text evidence="2 7">Belongs to the phosphohexose mutase family.</text>
</comment>
<dbReference type="eggNOG" id="COG1109">
    <property type="taxonomic scope" value="Bacteria"/>
</dbReference>
<evidence type="ECO:0000256" key="1">
    <source>
        <dbReference type="ARBA" id="ARBA00001946"/>
    </source>
</evidence>
<dbReference type="SUPFAM" id="SSF53738">
    <property type="entry name" value="Phosphoglucomutase, first 3 domains"/>
    <property type="match status" value="3"/>
</dbReference>
<dbReference type="GO" id="GO:0008973">
    <property type="term" value="F:phosphopentomutase activity"/>
    <property type="evidence" value="ECO:0007669"/>
    <property type="project" value="TreeGrafter"/>
</dbReference>
<feature type="domain" description="Alpha-D-phosphohexomutase alpha/beta/alpha" evidence="10">
    <location>
        <begin position="327"/>
        <end position="455"/>
    </location>
</feature>
<dbReference type="GO" id="GO:0005975">
    <property type="term" value="P:carbohydrate metabolic process"/>
    <property type="evidence" value="ECO:0007669"/>
    <property type="project" value="InterPro"/>
</dbReference>
<dbReference type="GO" id="GO:0000287">
    <property type="term" value="F:magnesium ion binding"/>
    <property type="evidence" value="ECO:0007669"/>
    <property type="project" value="InterPro"/>
</dbReference>
<evidence type="ECO:0000256" key="3">
    <source>
        <dbReference type="ARBA" id="ARBA00022553"/>
    </source>
</evidence>
<evidence type="ECO:0000259" key="8">
    <source>
        <dbReference type="Pfam" id="PF02878"/>
    </source>
</evidence>
<evidence type="ECO:0000256" key="6">
    <source>
        <dbReference type="ARBA" id="ARBA00023235"/>
    </source>
</evidence>
<evidence type="ECO:0000313" key="11">
    <source>
        <dbReference type="EMBL" id="AEV30711.1"/>
    </source>
</evidence>
<sequence length="570" mass="63329">MAYNEKELRNKAEAYRKAENDPLFKKEIEDALSEKNWENLFDRFYTTLAFGTAGMRGVLGGGTNRINNLIVRKVTQGLSEYLNETSTNPSVVIAYDSRHYSKEFAMEASLVLAGNGVSVYLYDTLHPVPMLSFAVRYLKTTAGIVITASHNPAKYNGYKVYWSDGGQVTPPHDFNIAGKANAVKYEDIHCLTEKQARDKGLLVPVPESVDEAYYHMVLASLRRPALVQNSPITVAYTPLHGTGNVPLRHLLERVGIRCVVVKEQEQPDGSFPTVTLPNPENPQAMERVIELAKKVKADIVLGTDPDADRLGIAIPVSADKKEYKLLTGNQIAALLCDYLIRSNEELQTEKRTPLCVKSLVTTDLVKDITLKHGGKCKEVLTGFKYIAEQIAALEGPRGEDEYFLFGCEESYGYLTVPSVRDKDAVSSALVAVEMMCYYAKQGILLQQRLEAIYDEYGYRSEVVFSRDYEGSAGKERMVSIMTSLRSLKEGDVLAGRTIDSIEDLLSKTYTGFPPSDVVIIHFVGGEKLVVRPSGTEPKIKYYLFLTAPKGKADLLQQQLPSIVETFKAAL</sequence>